<evidence type="ECO:0000313" key="2">
    <source>
        <dbReference type="Proteomes" id="UP000076842"/>
    </source>
</evidence>
<keyword evidence="2" id="KW-1185">Reference proteome</keyword>
<name>A0A165DIQ2_9BASI</name>
<protein>
    <submittedName>
        <fullName evidence="1">Uncharacterized protein</fullName>
    </submittedName>
</protein>
<gene>
    <name evidence="1" type="ORF">CALCODRAFT_69483</name>
</gene>
<accession>A0A165DIQ2</accession>
<sequence>MRPLHVKLPPCVRVSILRGPVITGRICSLAFPGLAIPCVVLGDIRKRFSMLPRNIASDNKRSRQHNTTAYDSLIRCGTRHIWSFAIPLDPAPVSPQEDETPRVQCMR</sequence>
<dbReference type="Proteomes" id="UP000076842">
    <property type="component" value="Unassembled WGS sequence"/>
</dbReference>
<organism evidence="1 2">
    <name type="scientific">Calocera cornea HHB12733</name>
    <dbReference type="NCBI Taxonomy" id="1353952"/>
    <lineage>
        <taxon>Eukaryota</taxon>
        <taxon>Fungi</taxon>
        <taxon>Dikarya</taxon>
        <taxon>Basidiomycota</taxon>
        <taxon>Agaricomycotina</taxon>
        <taxon>Dacrymycetes</taxon>
        <taxon>Dacrymycetales</taxon>
        <taxon>Dacrymycetaceae</taxon>
        <taxon>Calocera</taxon>
    </lineage>
</organism>
<dbReference type="InParanoid" id="A0A165DIQ2"/>
<dbReference type="EMBL" id="KV424052">
    <property type="protein sequence ID" value="KZT52892.1"/>
    <property type="molecule type" value="Genomic_DNA"/>
</dbReference>
<dbReference type="AlphaFoldDB" id="A0A165DIQ2"/>
<reference evidence="1 2" key="1">
    <citation type="journal article" date="2016" name="Mol. Biol. Evol.">
        <title>Comparative Genomics of Early-Diverging Mushroom-Forming Fungi Provides Insights into the Origins of Lignocellulose Decay Capabilities.</title>
        <authorList>
            <person name="Nagy L.G."/>
            <person name="Riley R."/>
            <person name="Tritt A."/>
            <person name="Adam C."/>
            <person name="Daum C."/>
            <person name="Floudas D."/>
            <person name="Sun H."/>
            <person name="Yadav J.S."/>
            <person name="Pangilinan J."/>
            <person name="Larsson K.H."/>
            <person name="Matsuura K."/>
            <person name="Barry K."/>
            <person name="Labutti K."/>
            <person name="Kuo R."/>
            <person name="Ohm R.A."/>
            <person name="Bhattacharya S.S."/>
            <person name="Shirouzu T."/>
            <person name="Yoshinaga Y."/>
            <person name="Martin F.M."/>
            <person name="Grigoriev I.V."/>
            <person name="Hibbett D.S."/>
        </authorList>
    </citation>
    <scope>NUCLEOTIDE SEQUENCE [LARGE SCALE GENOMIC DNA]</scope>
    <source>
        <strain evidence="1 2">HHB12733</strain>
    </source>
</reference>
<proteinExistence type="predicted"/>
<evidence type="ECO:0000313" key="1">
    <source>
        <dbReference type="EMBL" id="KZT52892.1"/>
    </source>
</evidence>